<evidence type="ECO:0000313" key="2">
    <source>
        <dbReference type="Proteomes" id="UP000054549"/>
    </source>
</evidence>
<gene>
    <name evidence="1" type="ORF">M378DRAFT_42677</name>
</gene>
<evidence type="ECO:0000313" key="1">
    <source>
        <dbReference type="EMBL" id="KIL69942.1"/>
    </source>
</evidence>
<reference evidence="1 2" key="1">
    <citation type="submission" date="2014-04" db="EMBL/GenBank/DDBJ databases">
        <title>Evolutionary Origins and Diversification of the Mycorrhizal Mutualists.</title>
        <authorList>
            <consortium name="DOE Joint Genome Institute"/>
            <consortium name="Mycorrhizal Genomics Consortium"/>
            <person name="Kohler A."/>
            <person name="Kuo A."/>
            <person name="Nagy L.G."/>
            <person name="Floudas D."/>
            <person name="Copeland A."/>
            <person name="Barry K.W."/>
            <person name="Cichocki N."/>
            <person name="Veneault-Fourrey C."/>
            <person name="LaButti K."/>
            <person name="Lindquist E.A."/>
            <person name="Lipzen A."/>
            <person name="Lundell T."/>
            <person name="Morin E."/>
            <person name="Murat C."/>
            <person name="Riley R."/>
            <person name="Ohm R."/>
            <person name="Sun H."/>
            <person name="Tunlid A."/>
            <person name="Henrissat B."/>
            <person name="Grigoriev I.V."/>
            <person name="Hibbett D.S."/>
            <person name="Martin F."/>
        </authorList>
    </citation>
    <scope>NUCLEOTIDE SEQUENCE [LARGE SCALE GENOMIC DNA]</scope>
    <source>
        <strain evidence="1 2">Koide BX008</strain>
    </source>
</reference>
<feature type="non-terminal residue" evidence="1">
    <location>
        <position position="1"/>
    </location>
</feature>
<sequence length="206" mass="23891">DDDIDLSDTDQQSEEESFCWDEEQTLFSDLMEGADYKVDDSEDWIELLESLQDAYQDNSVALKKETASAFVPTATRLKKCLRLCDEQDKKYGEGILMLNSTLKKHELLVIKMEDEMKEAYSLAQNRIDMTVKQLEEAYSHRDKLWSRFHENIAQIAEPVAQVLREVPVNIERIIAAQEKRSRAQEKEEGNSTLLTEEILKDLLKKL</sequence>
<protein>
    <submittedName>
        <fullName evidence="1">Uncharacterized protein</fullName>
    </submittedName>
</protein>
<dbReference type="AlphaFoldDB" id="A0A0C2X6J8"/>
<organism evidence="1 2">
    <name type="scientific">Amanita muscaria (strain Koide BX008)</name>
    <dbReference type="NCBI Taxonomy" id="946122"/>
    <lineage>
        <taxon>Eukaryota</taxon>
        <taxon>Fungi</taxon>
        <taxon>Dikarya</taxon>
        <taxon>Basidiomycota</taxon>
        <taxon>Agaricomycotina</taxon>
        <taxon>Agaricomycetes</taxon>
        <taxon>Agaricomycetidae</taxon>
        <taxon>Agaricales</taxon>
        <taxon>Pluteineae</taxon>
        <taxon>Amanitaceae</taxon>
        <taxon>Amanita</taxon>
    </lineage>
</organism>
<keyword evidence="2" id="KW-1185">Reference proteome</keyword>
<name>A0A0C2X6J8_AMAMK</name>
<dbReference type="HOGENOM" id="CLU_083370_1_0_1"/>
<dbReference type="InParanoid" id="A0A0C2X6J8"/>
<proteinExistence type="predicted"/>
<feature type="non-terminal residue" evidence="1">
    <location>
        <position position="206"/>
    </location>
</feature>
<dbReference type="Proteomes" id="UP000054549">
    <property type="component" value="Unassembled WGS sequence"/>
</dbReference>
<dbReference type="EMBL" id="KN818225">
    <property type="protein sequence ID" value="KIL69942.1"/>
    <property type="molecule type" value="Genomic_DNA"/>
</dbReference>
<accession>A0A0C2X6J8</accession>
<dbReference type="OrthoDB" id="2678231at2759"/>